<name>A0A2P2NBJ1_RHIMU</name>
<reference evidence="1" key="1">
    <citation type="submission" date="2018-02" db="EMBL/GenBank/DDBJ databases">
        <title>Rhizophora mucronata_Transcriptome.</title>
        <authorList>
            <person name="Meera S.P."/>
            <person name="Sreeshan A."/>
            <person name="Augustine A."/>
        </authorList>
    </citation>
    <scope>NUCLEOTIDE SEQUENCE</scope>
    <source>
        <tissue evidence="1">Leaf</tissue>
    </source>
</reference>
<protein>
    <submittedName>
        <fullName evidence="1">Uncharacterized protein</fullName>
    </submittedName>
</protein>
<dbReference type="AlphaFoldDB" id="A0A2P2NBJ1"/>
<sequence>MLILRMKSYRMQSFFSPGNLLNFFFLISIVCLHHSLGSKPFIIII</sequence>
<organism evidence="1">
    <name type="scientific">Rhizophora mucronata</name>
    <name type="common">Asiatic mangrove</name>
    <dbReference type="NCBI Taxonomy" id="61149"/>
    <lineage>
        <taxon>Eukaryota</taxon>
        <taxon>Viridiplantae</taxon>
        <taxon>Streptophyta</taxon>
        <taxon>Embryophyta</taxon>
        <taxon>Tracheophyta</taxon>
        <taxon>Spermatophyta</taxon>
        <taxon>Magnoliopsida</taxon>
        <taxon>eudicotyledons</taxon>
        <taxon>Gunneridae</taxon>
        <taxon>Pentapetalae</taxon>
        <taxon>rosids</taxon>
        <taxon>fabids</taxon>
        <taxon>Malpighiales</taxon>
        <taxon>Rhizophoraceae</taxon>
        <taxon>Rhizophora</taxon>
    </lineage>
</organism>
<dbReference type="EMBL" id="GGEC01059355">
    <property type="protein sequence ID" value="MBX39839.1"/>
    <property type="molecule type" value="Transcribed_RNA"/>
</dbReference>
<evidence type="ECO:0000313" key="1">
    <source>
        <dbReference type="EMBL" id="MBX39839.1"/>
    </source>
</evidence>
<proteinExistence type="predicted"/>
<accession>A0A2P2NBJ1</accession>